<organism evidence="4 5">
    <name type="scientific">Triangularia setosa</name>
    <dbReference type="NCBI Taxonomy" id="2587417"/>
    <lineage>
        <taxon>Eukaryota</taxon>
        <taxon>Fungi</taxon>
        <taxon>Dikarya</taxon>
        <taxon>Ascomycota</taxon>
        <taxon>Pezizomycotina</taxon>
        <taxon>Sordariomycetes</taxon>
        <taxon>Sordariomycetidae</taxon>
        <taxon>Sordariales</taxon>
        <taxon>Podosporaceae</taxon>
        <taxon>Triangularia</taxon>
    </lineage>
</organism>
<evidence type="ECO:0000313" key="5">
    <source>
        <dbReference type="Proteomes" id="UP001302321"/>
    </source>
</evidence>
<proteinExistence type="predicted"/>
<dbReference type="InterPro" id="IPR036770">
    <property type="entry name" value="Ankyrin_rpt-contain_sf"/>
</dbReference>
<evidence type="ECO:0000256" key="2">
    <source>
        <dbReference type="ARBA" id="ARBA00023043"/>
    </source>
</evidence>
<accession>A0AAN6VYG7</accession>
<sequence>NARDSQDQTPLLYAAQKGHEFCMKLLYHHRADPTISDNFGQTALAGAAEEENTALLVVEGVDAGSRDLCGPTPHILAHCHGHEGIRQLLQKHLAIVPPIVITPNNWAVKRIPRQVRELPLTHRNMPNS</sequence>
<name>A0AAN6VYG7_9PEZI</name>
<dbReference type="PANTHER" id="PTHR24201">
    <property type="entry name" value="ANK_REP_REGION DOMAIN-CONTAINING PROTEIN"/>
    <property type="match status" value="1"/>
</dbReference>
<dbReference type="EMBL" id="MU866468">
    <property type="protein sequence ID" value="KAK4172068.1"/>
    <property type="molecule type" value="Genomic_DNA"/>
</dbReference>
<evidence type="ECO:0000256" key="1">
    <source>
        <dbReference type="ARBA" id="ARBA00022737"/>
    </source>
</evidence>
<reference evidence="4" key="1">
    <citation type="journal article" date="2023" name="Mol. Phylogenet. Evol.">
        <title>Genome-scale phylogeny and comparative genomics of the fungal order Sordariales.</title>
        <authorList>
            <person name="Hensen N."/>
            <person name="Bonometti L."/>
            <person name="Westerberg I."/>
            <person name="Brannstrom I.O."/>
            <person name="Guillou S."/>
            <person name="Cros-Aarteil S."/>
            <person name="Calhoun S."/>
            <person name="Haridas S."/>
            <person name="Kuo A."/>
            <person name="Mondo S."/>
            <person name="Pangilinan J."/>
            <person name="Riley R."/>
            <person name="LaButti K."/>
            <person name="Andreopoulos B."/>
            <person name="Lipzen A."/>
            <person name="Chen C."/>
            <person name="Yan M."/>
            <person name="Daum C."/>
            <person name="Ng V."/>
            <person name="Clum A."/>
            <person name="Steindorff A."/>
            <person name="Ohm R.A."/>
            <person name="Martin F."/>
            <person name="Silar P."/>
            <person name="Natvig D.O."/>
            <person name="Lalanne C."/>
            <person name="Gautier V."/>
            <person name="Ament-Velasquez S.L."/>
            <person name="Kruys A."/>
            <person name="Hutchinson M.I."/>
            <person name="Powell A.J."/>
            <person name="Barry K."/>
            <person name="Miller A.N."/>
            <person name="Grigoriev I.V."/>
            <person name="Debuchy R."/>
            <person name="Gladieux P."/>
            <person name="Hiltunen Thoren M."/>
            <person name="Johannesson H."/>
        </authorList>
    </citation>
    <scope>NUCLEOTIDE SEQUENCE</scope>
    <source>
        <strain evidence="4">CBS 892.96</strain>
    </source>
</reference>
<keyword evidence="1" id="KW-0677">Repeat</keyword>
<dbReference type="Proteomes" id="UP001302321">
    <property type="component" value="Unassembled WGS sequence"/>
</dbReference>
<gene>
    <name evidence="4" type="ORF">QBC36DRAFT_197864</name>
</gene>
<dbReference type="SUPFAM" id="SSF48403">
    <property type="entry name" value="Ankyrin repeat"/>
    <property type="match status" value="1"/>
</dbReference>
<dbReference type="InterPro" id="IPR002110">
    <property type="entry name" value="Ankyrin_rpt"/>
</dbReference>
<reference evidence="4" key="2">
    <citation type="submission" date="2023-05" db="EMBL/GenBank/DDBJ databases">
        <authorList>
            <consortium name="Lawrence Berkeley National Laboratory"/>
            <person name="Steindorff A."/>
            <person name="Hensen N."/>
            <person name="Bonometti L."/>
            <person name="Westerberg I."/>
            <person name="Brannstrom I.O."/>
            <person name="Guillou S."/>
            <person name="Cros-Aarteil S."/>
            <person name="Calhoun S."/>
            <person name="Haridas S."/>
            <person name="Kuo A."/>
            <person name="Mondo S."/>
            <person name="Pangilinan J."/>
            <person name="Riley R."/>
            <person name="Labutti K."/>
            <person name="Andreopoulos B."/>
            <person name="Lipzen A."/>
            <person name="Chen C."/>
            <person name="Yanf M."/>
            <person name="Daum C."/>
            <person name="Ng V."/>
            <person name="Clum A."/>
            <person name="Ohm R."/>
            <person name="Martin F."/>
            <person name="Silar P."/>
            <person name="Natvig D."/>
            <person name="Lalanne C."/>
            <person name="Gautier V."/>
            <person name="Ament-Velasquez S.L."/>
            <person name="Kruys A."/>
            <person name="Hutchinson M.I."/>
            <person name="Powell A.J."/>
            <person name="Barry K."/>
            <person name="Miller A.N."/>
            <person name="Grigoriev I.V."/>
            <person name="Debuchy R."/>
            <person name="Gladieux P."/>
            <person name="Thoren M.H."/>
            <person name="Johannesson H."/>
        </authorList>
    </citation>
    <scope>NUCLEOTIDE SEQUENCE</scope>
    <source>
        <strain evidence="4">CBS 892.96</strain>
    </source>
</reference>
<keyword evidence="2 3" id="KW-0040">ANK repeat</keyword>
<dbReference type="Gene3D" id="1.25.40.20">
    <property type="entry name" value="Ankyrin repeat-containing domain"/>
    <property type="match status" value="1"/>
</dbReference>
<dbReference type="GO" id="GO:0005634">
    <property type="term" value="C:nucleus"/>
    <property type="evidence" value="ECO:0007669"/>
    <property type="project" value="TreeGrafter"/>
</dbReference>
<dbReference type="InterPro" id="IPR050776">
    <property type="entry name" value="Ank_Repeat/CDKN_Inhibitor"/>
</dbReference>
<evidence type="ECO:0000256" key="3">
    <source>
        <dbReference type="PROSITE-ProRule" id="PRU00023"/>
    </source>
</evidence>
<evidence type="ECO:0000313" key="4">
    <source>
        <dbReference type="EMBL" id="KAK4172068.1"/>
    </source>
</evidence>
<feature type="repeat" description="ANK" evidence="3">
    <location>
        <begin position="6"/>
        <end position="38"/>
    </location>
</feature>
<dbReference type="PROSITE" id="PS50088">
    <property type="entry name" value="ANK_REPEAT"/>
    <property type="match status" value="1"/>
</dbReference>
<keyword evidence="5" id="KW-1185">Reference proteome</keyword>
<comment type="caution">
    <text evidence="4">The sequence shown here is derived from an EMBL/GenBank/DDBJ whole genome shotgun (WGS) entry which is preliminary data.</text>
</comment>
<dbReference type="Pfam" id="PF12796">
    <property type="entry name" value="Ank_2"/>
    <property type="match status" value="1"/>
</dbReference>
<protein>
    <submittedName>
        <fullName evidence="4">Ankyrin repeat-containing domain protein</fullName>
    </submittedName>
</protein>
<dbReference type="AlphaFoldDB" id="A0AAN6VYG7"/>
<dbReference type="PANTHER" id="PTHR24201:SF16">
    <property type="entry name" value="ANKYRIN-1-LIKE-RELATED"/>
    <property type="match status" value="1"/>
</dbReference>
<feature type="non-terminal residue" evidence="4">
    <location>
        <position position="1"/>
    </location>
</feature>